<feature type="domain" description="Aminopeptidase N-like N-terminal" evidence="16">
    <location>
        <begin position="88"/>
        <end position="194"/>
    </location>
</feature>
<dbReference type="GO" id="GO:0006508">
    <property type="term" value="P:proteolysis"/>
    <property type="evidence" value="ECO:0007669"/>
    <property type="project" value="UniProtKB-KW"/>
</dbReference>
<dbReference type="InterPro" id="IPR027268">
    <property type="entry name" value="Peptidase_M4/M1_CTD_sf"/>
</dbReference>
<dbReference type="PANTHER" id="PTHR11533">
    <property type="entry name" value="PROTEASE M1 ZINC METALLOPROTEASE"/>
    <property type="match status" value="1"/>
</dbReference>
<dbReference type="GO" id="GO:0070006">
    <property type="term" value="F:metalloaminopeptidase activity"/>
    <property type="evidence" value="ECO:0007669"/>
    <property type="project" value="TreeGrafter"/>
</dbReference>
<evidence type="ECO:0000256" key="6">
    <source>
        <dbReference type="ARBA" id="ARBA00022438"/>
    </source>
</evidence>
<proteinExistence type="inferred from homology"/>
<evidence type="ECO:0000256" key="9">
    <source>
        <dbReference type="ARBA" id="ARBA00022801"/>
    </source>
</evidence>
<dbReference type="InterPro" id="IPR014782">
    <property type="entry name" value="Peptidase_M1_dom"/>
</dbReference>
<dbReference type="Gene3D" id="1.10.390.10">
    <property type="entry name" value="Neutral Protease Domain 2"/>
    <property type="match status" value="1"/>
</dbReference>
<dbReference type="Pfam" id="PF17900">
    <property type="entry name" value="Peptidase_M1_N"/>
    <property type="match status" value="1"/>
</dbReference>
<dbReference type="Pfam" id="PF11838">
    <property type="entry name" value="ERAP1_C"/>
    <property type="match status" value="1"/>
</dbReference>
<name>A0A4Q5N2G7_9MICO</name>
<accession>A0A4Q5N2G7</accession>
<evidence type="ECO:0000256" key="12">
    <source>
        <dbReference type="ARBA" id="ARBA00029811"/>
    </source>
</evidence>
<dbReference type="Proteomes" id="UP000293764">
    <property type="component" value="Unassembled WGS sequence"/>
</dbReference>
<evidence type="ECO:0000256" key="3">
    <source>
        <dbReference type="ARBA" id="ARBA00010136"/>
    </source>
</evidence>
<comment type="similarity">
    <text evidence="3">Belongs to the peptidase M1 family.</text>
</comment>
<evidence type="ECO:0000256" key="7">
    <source>
        <dbReference type="ARBA" id="ARBA00022670"/>
    </source>
</evidence>
<evidence type="ECO:0000256" key="13">
    <source>
        <dbReference type="ARBA" id="ARBA00031533"/>
    </source>
</evidence>
<dbReference type="InterPro" id="IPR024571">
    <property type="entry name" value="ERAP1-like_C_dom"/>
</dbReference>
<dbReference type="InterPro" id="IPR045357">
    <property type="entry name" value="Aminopeptidase_N-like_N"/>
</dbReference>
<dbReference type="AlphaFoldDB" id="A0A4Q5N2G7"/>
<dbReference type="InterPro" id="IPR050344">
    <property type="entry name" value="Peptidase_M1_aminopeptidases"/>
</dbReference>
<evidence type="ECO:0000259" key="16">
    <source>
        <dbReference type="Pfam" id="PF17900"/>
    </source>
</evidence>
<evidence type="ECO:0000313" key="17">
    <source>
        <dbReference type="EMBL" id="RYV52378.1"/>
    </source>
</evidence>
<dbReference type="GO" id="GO:0016285">
    <property type="term" value="F:alanyl aminopeptidase activity"/>
    <property type="evidence" value="ECO:0007669"/>
    <property type="project" value="UniProtKB-EC"/>
</dbReference>
<feature type="domain" description="ERAP1-like C-terminal" evidence="15">
    <location>
        <begin position="536"/>
        <end position="850"/>
    </location>
</feature>
<dbReference type="SUPFAM" id="SSF55486">
    <property type="entry name" value="Metalloproteases ('zincins'), catalytic domain"/>
    <property type="match status" value="1"/>
</dbReference>
<evidence type="ECO:0000259" key="15">
    <source>
        <dbReference type="Pfam" id="PF11838"/>
    </source>
</evidence>
<keyword evidence="18" id="KW-1185">Reference proteome</keyword>
<dbReference type="FunFam" id="1.10.390.10:FF:000004">
    <property type="entry name" value="Aminopeptidase N"/>
    <property type="match status" value="1"/>
</dbReference>
<protein>
    <recommendedName>
        <fullName evidence="5">Aminopeptidase N</fullName>
        <ecNumber evidence="4">3.4.11.2</ecNumber>
    </recommendedName>
    <alternativeName>
        <fullName evidence="12">Alanine aminopeptidase</fullName>
    </alternativeName>
    <alternativeName>
        <fullName evidence="13">Lysyl aminopeptidase</fullName>
    </alternativeName>
</protein>
<comment type="cofactor">
    <cofactor evidence="2">
        <name>Zn(2+)</name>
        <dbReference type="ChEBI" id="CHEBI:29105"/>
    </cofactor>
</comment>
<dbReference type="RefSeq" id="WP_130101376.1">
    <property type="nucleotide sequence ID" value="NZ_SDWW01000006.1"/>
</dbReference>
<dbReference type="Pfam" id="PF01433">
    <property type="entry name" value="Peptidase_M1"/>
    <property type="match status" value="1"/>
</dbReference>
<evidence type="ECO:0000256" key="11">
    <source>
        <dbReference type="ARBA" id="ARBA00023049"/>
    </source>
</evidence>
<dbReference type="GO" id="GO:0042277">
    <property type="term" value="F:peptide binding"/>
    <property type="evidence" value="ECO:0007669"/>
    <property type="project" value="TreeGrafter"/>
</dbReference>
<dbReference type="InterPro" id="IPR001930">
    <property type="entry name" value="Peptidase_M1"/>
</dbReference>
<keyword evidence="10" id="KW-0862">Zinc</keyword>
<comment type="caution">
    <text evidence="17">The sequence shown here is derived from an EMBL/GenBank/DDBJ whole genome shotgun (WGS) entry which is preliminary data.</text>
</comment>
<dbReference type="GO" id="GO:0016020">
    <property type="term" value="C:membrane"/>
    <property type="evidence" value="ECO:0007669"/>
    <property type="project" value="TreeGrafter"/>
</dbReference>
<dbReference type="InterPro" id="IPR012778">
    <property type="entry name" value="Pept_M1_aminopeptidase"/>
</dbReference>
<evidence type="ECO:0000256" key="8">
    <source>
        <dbReference type="ARBA" id="ARBA00022723"/>
    </source>
</evidence>
<dbReference type="EC" id="3.4.11.2" evidence="4"/>
<dbReference type="Gene3D" id="2.60.40.1730">
    <property type="entry name" value="tricorn interacting facor f3 domain"/>
    <property type="match status" value="1"/>
</dbReference>
<evidence type="ECO:0000256" key="1">
    <source>
        <dbReference type="ARBA" id="ARBA00000098"/>
    </source>
</evidence>
<dbReference type="GO" id="GO:0005615">
    <property type="term" value="C:extracellular space"/>
    <property type="evidence" value="ECO:0007669"/>
    <property type="project" value="TreeGrafter"/>
</dbReference>
<dbReference type="FunFam" id="2.60.40.1730:FF:000010">
    <property type="entry name" value="Putative aminopeptidase N"/>
    <property type="match status" value="1"/>
</dbReference>
<evidence type="ECO:0000256" key="2">
    <source>
        <dbReference type="ARBA" id="ARBA00001947"/>
    </source>
</evidence>
<keyword evidence="9 17" id="KW-0378">Hydrolase</keyword>
<organism evidence="17 18">
    <name type="scientific">Pengzhenrongella frigida</name>
    <dbReference type="NCBI Taxonomy" id="1259133"/>
    <lineage>
        <taxon>Bacteria</taxon>
        <taxon>Bacillati</taxon>
        <taxon>Actinomycetota</taxon>
        <taxon>Actinomycetes</taxon>
        <taxon>Micrococcales</taxon>
        <taxon>Pengzhenrongella</taxon>
    </lineage>
</organism>
<evidence type="ECO:0000259" key="14">
    <source>
        <dbReference type="Pfam" id="PF01433"/>
    </source>
</evidence>
<dbReference type="NCBIfam" id="TIGR02412">
    <property type="entry name" value="pepN_strep_liv"/>
    <property type="match status" value="1"/>
</dbReference>
<dbReference type="EMBL" id="SDWW01000006">
    <property type="protein sequence ID" value="RYV52378.1"/>
    <property type="molecule type" value="Genomic_DNA"/>
</dbReference>
<reference evidence="17 18" key="1">
    <citation type="submission" date="2019-01" db="EMBL/GenBank/DDBJ databases">
        <title>Novel species of Cellulomonas.</title>
        <authorList>
            <person name="Liu Q."/>
            <person name="Xin Y.-H."/>
        </authorList>
    </citation>
    <scope>NUCLEOTIDE SEQUENCE [LARGE SCALE GENOMIC DNA]</scope>
    <source>
        <strain evidence="17 18">HLT2-17</strain>
    </source>
</reference>
<feature type="domain" description="Peptidase M1 membrane alanine aminopeptidase" evidence="14">
    <location>
        <begin position="237"/>
        <end position="446"/>
    </location>
</feature>
<dbReference type="CDD" id="cd09602">
    <property type="entry name" value="M1_APN"/>
    <property type="match status" value="1"/>
</dbReference>
<dbReference type="OrthoDB" id="100605at2"/>
<evidence type="ECO:0000256" key="5">
    <source>
        <dbReference type="ARBA" id="ARBA00015611"/>
    </source>
</evidence>
<evidence type="ECO:0000313" key="18">
    <source>
        <dbReference type="Proteomes" id="UP000293764"/>
    </source>
</evidence>
<evidence type="ECO:0000256" key="10">
    <source>
        <dbReference type="ARBA" id="ARBA00022833"/>
    </source>
</evidence>
<keyword evidence="7" id="KW-0645">Protease</keyword>
<dbReference type="SUPFAM" id="SSF63737">
    <property type="entry name" value="Leukotriene A4 hydrolase N-terminal domain"/>
    <property type="match status" value="1"/>
</dbReference>
<keyword evidence="8" id="KW-0479">Metal-binding</keyword>
<keyword evidence="6 17" id="KW-0031">Aminopeptidase</keyword>
<sequence length="862" mass="93921">MPAENLTRDEAQERAALLSVTSYQVALDLTTGPTTFTSSTVIRFSASEGAATFVDLIAPTVRAVTLNGRELDPAVVFADSRIQLEGLAAQNELRVEAECAYTNTGEGLHRFVDPVDEEVYLYSQFEVADSRRVFAVFEQPDLKSVFTFTVTAPAYWRVISNSPTPVATPAPGTSTDAPSAVWSFAPTAVLSSYVTAIVAGPYTGETGELTSSDGRTIPLGVFCRASLAEHLDTENILDLTRRGFAFYEEKFGRAYPYVKYDQIFVPEFNAGAMENAGAVTFRESYVFRSKVPEAVIERRAITILHELAHMWFGDLVTMRWWNDLWLNESFAEYASALAAAEATQWTGAWTTFSSMEKSWAYRQDQLPSTHPIVAEIRDLADVEVNFDGITYAKGASVLRQLVAWVGEDQFFDGVKAYFAKHAYGNTTLRDLLTELEAASGRDLSQWSGLWLERAGVTLLRPEITTDADGVITSFAVLQEVPAAHPVQRPHRLAIGGYDVVDGDGGARLERTVRVELDVDGARTEVPELVGRRRPDLVLVNDDDLAYAKVRLDPRSLATATAHLGSFPADLPRTLVWAAAWDMTRDGELAGRDFIDLVLGNLAHETNSSVVLVLLRQLSTTLDMFVAEEHRVATSAAAGDRLWTLVEGAAAGSDTELQLVKAFAVRAQTPGQLDAIAALLDGTRVLDGLTIDTDLRWELLTALVAGGRAGEAEITAALVVDATASGEREAAGARAAIPTTEAKAAAWHAMVEDDTLPNALLETSIGGFVDVHDRALLVPYVEAYFASIEQVWATRGNDMAQDIAQGLYPTELAAYPGVDLLTRTDAWLTELGDRQPGLRRMVVENRDAVRRALAAQDTDRARG</sequence>
<gene>
    <name evidence="17" type="primary">pepN</name>
    <name evidence="17" type="ORF">EUA98_04030</name>
</gene>
<dbReference type="PANTHER" id="PTHR11533:SF174">
    <property type="entry name" value="PUROMYCIN-SENSITIVE AMINOPEPTIDASE-RELATED"/>
    <property type="match status" value="1"/>
</dbReference>
<evidence type="ECO:0000256" key="4">
    <source>
        <dbReference type="ARBA" id="ARBA00012564"/>
    </source>
</evidence>
<keyword evidence="11" id="KW-0482">Metalloprotease</keyword>
<comment type="catalytic activity">
    <reaction evidence="1">
        <text>Release of an N-terminal amino acid, Xaa-|-Yaa- from a peptide, amide or arylamide. Xaa is preferably Ala, but may be most amino acids including Pro (slow action). When a terminal hydrophobic residue is followed by a prolyl residue, the two may be released as an intact Xaa-Pro dipeptide.</text>
        <dbReference type="EC" id="3.4.11.2"/>
    </reaction>
</comment>
<dbReference type="InterPro" id="IPR042097">
    <property type="entry name" value="Aminopeptidase_N-like_N_sf"/>
</dbReference>
<dbReference type="GO" id="GO:0005737">
    <property type="term" value="C:cytoplasm"/>
    <property type="evidence" value="ECO:0007669"/>
    <property type="project" value="TreeGrafter"/>
</dbReference>
<dbReference type="GO" id="GO:0043171">
    <property type="term" value="P:peptide catabolic process"/>
    <property type="evidence" value="ECO:0007669"/>
    <property type="project" value="TreeGrafter"/>
</dbReference>
<dbReference type="PRINTS" id="PR00756">
    <property type="entry name" value="ALADIPTASE"/>
</dbReference>
<dbReference type="GO" id="GO:0008270">
    <property type="term" value="F:zinc ion binding"/>
    <property type="evidence" value="ECO:0007669"/>
    <property type="project" value="InterPro"/>
</dbReference>